<evidence type="ECO:0000313" key="3">
    <source>
        <dbReference type="Proteomes" id="UP000663499"/>
    </source>
</evidence>
<dbReference type="SUPFAM" id="SSF88713">
    <property type="entry name" value="Glycoside hydrolase/deacetylase"/>
    <property type="match status" value="1"/>
</dbReference>
<gene>
    <name evidence="2" type="ORF">J0B03_08430</name>
</gene>
<dbReference type="Proteomes" id="UP000663499">
    <property type="component" value="Chromosome"/>
</dbReference>
<accession>A0A974XFT3</accession>
<dbReference type="GO" id="GO:0016810">
    <property type="term" value="F:hydrolase activity, acting on carbon-nitrogen (but not peptide) bonds"/>
    <property type="evidence" value="ECO:0007669"/>
    <property type="project" value="InterPro"/>
</dbReference>
<proteinExistence type="predicted"/>
<dbReference type="Pfam" id="PF22790">
    <property type="entry name" value="YkoP"/>
    <property type="match status" value="1"/>
</dbReference>
<dbReference type="PANTHER" id="PTHR10587">
    <property type="entry name" value="GLYCOSYL TRANSFERASE-RELATED"/>
    <property type="match status" value="1"/>
</dbReference>
<dbReference type="InterPro" id="IPR050248">
    <property type="entry name" value="Polysacc_deacetylase_ArnD"/>
</dbReference>
<keyword evidence="3" id="KW-1185">Reference proteome</keyword>
<dbReference type="InterPro" id="IPR011330">
    <property type="entry name" value="Glyco_hydro/deAcase_b/a-brl"/>
</dbReference>
<dbReference type="EMBL" id="CP071444">
    <property type="protein sequence ID" value="QSX07835.1"/>
    <property type="molecule type" value="Genomic_DNA"/>
</dbReference>
<dbReference type="GO" id="GO:0005975">
    <property type="term" value="P:carbohydrate metabolic process"/>
    <property type="evidence" value="ECO:0007669"/>
    <property type="project" value="InterPro"/>
</dbReference>
<dbReference type="Pfam" id="PF01522">
    <property type="entry name" value="Polysacc_deac_1"/>
    <property type="match status" value="1"/>
</dbReference>
<sequence>MNWIKWTVGLIAGAFVIYDLLPDLLAHRLGIGAWKRHYGAGVVLTFDDGPDPRYTPDFLDFLQERSIPACFFVVAKDGLEHKNILLRMKEEGHQIGCHGWMHRHGWSRSPWKTWREWTRAVEALEKILDQEILYVRAPWGAVNLALMVWCKAKGKHLIGWTAKGWDWKNKRRPEEIVSDLLKKADHGTILLLHDGGGEAGAPKNTLEALPLLAKGVLEEIKVPFVPLELSDWTWRKRIGFRLWEQWEAFYAKHNQVERISFQNAFRIAQGVYEGPDLMGEDGNLVARRGDRAGMIHLENIHFQKFGTDPKRIALRSIRLVRNSMKELAVFSATDPRYKDVDVFVGLTLLSRGVKGVGFHVEEDSAPPSKVIGWIQQMVYRVYNPANLKHTGENESTPKVVWISRQELMDKYLPSSGDVHAQDLS</sequence>
<feature type="domain" description="NodB homology" evidence="1">
    <location>
        <begin position="40"/>
        <end position="225"/>
    </location>
</feature>
<dbReference type="KEGG" id="alka:J0B03_08430"/>
<dbReference type="InterPro" id="IPR002509">
    <property type="entry name" value="NODB_dom"/>
</dbReference>
<evidence type="ECO:0000313" key="2">
    <source>
        <dbReference type="EMBL" id="QSX07835.1"/>
    </source>
</evidence>
<dbReference type="InterPro" id="IPR054467">
    <property type="entry name" value="YkoP-like_dom"/>
</dbReference>
<dbReference type="AlphaFoldDB" id="A0A974XFT3"/>
<organism evidence="2 3">
    <name type="scientific">Alkalibacter rhizosphaerae</name>
    <dbReference type="NCBI Taxonomy" id="2815577"/>
    <lineage>
        <taxon>Bacteria</taxon>
        <taxon>Bacillati</taxon>
        <taxon>Bacillota</taxon>
        <taxon>Clostridia</taxon>
        <taxon>Eubacteriales</taxon>
        <taxon>Eubacteriaceae</taxon>
        <taxon>Alkalibacter</taxon>
    </lineage>
</organism>
<dbReference type="PROSITE" id="PS51677">
    <property type="entry name" value="NODB"/>
    <property type="match status" value="1"/>
</dbReference>
<evidence type="ECO:0000259" key="1">
    <source>
        <dbReference type="PROSITE" id="PS51677"/>
    </source>
</evidence>
<dbReference type="CDD" id="cd10959">
    <property type="entry name" value="CE4_NodB_like_3"/>
    <property type="match status" value="1"/>
</dbReference>
<name>A0A974XFT3_9FIRM</name>
<protein>
    <submittedName>
        <fullName evidence="2">Polysaccharide deacetylase family protein</fullName>
    </submittedName>
</protein>
<dbReference type="PANTHER" id="PTHR10587:SF137">
    <property type="entry name" value="4-DEOXY-4-FORMAMIDO-L-ARABINOSE-PHOSPHOUNDECAPRENOL DEFORMYLASE ARND-RELATED"/>
    <property type="match status" value="1"/>
</dbReference>
<reference evidence="2" key="1">
    <citation type="submission" date="2021-03" db="EMBL/GenBank/DDBJ databases">
        <title>Alkalibacter marinus sp. nov., isolated from tidal flat sediment.</title>
        <authorList>
            <person name="Namirimu T."/>
            <person name="Yang J.-A."/>
            <person name="Yang S.-H."/>
            <person name="Kim Y.-J."/>
            <person name="Kwon K.K."/>
        </authorList>
    </citation>
    <scope>NUCLEOTIDE SEQUENCE</scope>
    <source>
        <strain evidence="2">ES005</strain>
    </source>
</reference>
<dbReference type="Gene3D" id="3.20.20.370">
    <property type="entry name" value="Glycoside hydrolase/deacetylase"/>
    <property type="match status" value="1"/>
</dbReference>
<dbReference type="RefSeq" id="WP_207299177.1">
    <property type="nucleotide sequence ID" value="NZ_CP071444.1"/>
</dbReference>